<feature type="non-terminal residue" evidence="2">
    <location>
        <position position="90"/>
    </location>
</feature>
<proteinExistence type="predicted"/>
<dbReference type="AlphaFoldDB" id="J9GHC0"/>
<name>J9GHC0_9ZZZZ</name>
<feature type="domain" description="RsgI N-terminal anti-sigma" evidence="1">
    <location>
        <begin position="3"/>
        <end position="50"/>
    </location>
</feature>
<evidence type="ECO:0000313" key="2">
    <source>
        <dbReference type="EMBL" id="EJX01263.1"/>
    </source>
</evidence>
<dbReference type="InterPro" id="IPR024449">
    <property type="entry name" value="Anti-sigma_RsgI_N"/>
</dbReference>
<dbReference type="PROSITE" id="PS51849">
    <property type="entry name" value="RSGI_N"/>
    <property type="match status" value="1"/>
</dbReference>
<reference evidence="2" key="1">
    <citation type="journal article" date="2012" name="PLoS ONE">
        <title>Gene sets for utilization of primary and secondary nutrition supplies in the distal gut of endangered iberian lynx.</title>
        <authorList>
            <person name="Alcaide M."/>
            <person name="Messina E."/>
            <person name="Richter M."/>
            <person name="Bargiela R."/>
            <person name="Peplies J."/>
            <person name="Huws S.A."/>
            <person name="Newbold C.J."/>
            <person name="Golyshin P.N."/>
            <person name="Simon M.A."/>
            <person name="Lopez G."/>
            <person name="Yakimov M.M."/>
            <person name="Ferrer M."/>
        </authorList>
    </citation>
    <scope>NUCLEOTIDE SEQUENCE</scope>
</reference>
<accession>J9GHC0</accession>
<gene>
    <name evidence="2" type="ORF">EVA_10632</name>
</gene>
<dbReference type="EMBL" id="AMCI01003025">
    <property type="protein sequence ID" value="EJX01263.1"/>
    <property type="molecule type" value="Genomic_DNA"/>
</dbReference>
<protein>
    <recommendedName>
        <fullName evidence="1">RsgI N-terminal anti-sigma domain-containing protein</fullName>
    </recommendedName>
</protein>
<comment type="caution">
    <text evidence="2">The sequence shown here is derived from an EMBL/GenBank/DDBJ whole genome shotgun (WGS) entry which is preliminary data.</text>
</comment>
<sequence length="90" mass="10127">MIEKVLILELKEAYALAMEEGGSVVRIKRKSGLSVGDEIYILPEDLYEQTENAILVPIANAQTKKNRTKRQKIWTNVLKVAAVFVLLITV</sequence>
<dbReference type="Pfam" id="PF12791">
    <property type="entry name" value="RsgI_N"/>
    <property type="match status" value="1"/>
</dbReference>
<organism evidence="2">
    <name type="scientific">gut metagenome</name>
    <dbReference type="NCBI Taxonomy" id="749906"/>
    <lineage>
        <taxon>unclassified sequences</taxon>
        <taxon>metagenomes</taxon>
        <taxon>organismal metagenomes</taxon>
    </lineage>
</organism>
<evidence type="ECO:0000259" key="1">
    <source>
        <dbReference type="PROSITE" id="PS51849"/>
    </source>
</evidence>